<dbReference type="EC" id="2.3.1.275" evidence="10"/>
<feature type="transmembrane region" description="Helical" evidence="10">
    <location>
        <begin position="122"/>
        <end position="145"/>
    </location>
</feature>
<comment type="catalytic activity">
    <reaction evidence="10">
        <text>an acyl phosphate + sn-glycerol 3-phosphate = a 1-acyl-sn-glycero-3-phosphate + phosphate</text>
        <dbReference type="Rhea" id="RHEA:34075"/>
        <dbReference type="ChEBI" id="CHEBI:43474"/>
        <dbReference type="ChEBI" id="CHEBI:57597"/>
        <dbReference type="ChEBI" id="CHEBI:57970"/>
        <dbReference type="ChEBI" id="CHEBI:59918"/>
        <dbReference type="EC" id="2.3.1.275"/>
    </reaction>
</comment>
<keyword evidence="11" id="KW-0012">Acyltransferase</keyword>
<evidence type="ECO:0000256" key="4">
    <source>
        <dbReference type="ARBA" id="ARBA00022692"/>
    </source>
</evidence>
<comment type="pathway">
    <text evidence="10">Lipid metabolism; phospholipid metabolism.</text>
</comment>
<comment type="function">
    <text evidence="10">Catalyzes the transfer of an acyl group from acyl-phosphate (acyl-PO(4)) to glycerol-3-phosphate (G3P) to form lysophosphatidic acid (LPA). This enzyme utilizes acyl-phosphate as fatty acyl donor, but not acyl-CoA or acyl-ACP.</text>
</comment>
<protein>
    <recommendedName>
        <fullName evidence="10">Glycerol-3-phosphate acyltransferase</fullName>
    </recommendedName>
    <alternativeName>
        <fullName evidence="10">Acyl-PO4 G3P acyltransferase</fullName>
    </alternativeName>
    <alternativeName>
        <fullName evidence="10">Acyl-phosphate--glycerol-3-phosphate acyltransferase</fullName>
    </alternativeName>
    <alternativeName>
        <fullName evidence="10">G3P acyltransferase</fullName>
        <shortName evidence="10">GPAT</shortName>
        <ecNumber evidence="10">2.3.1.275</ecNumber>
    </alternativeName>
    <alternativeName>
        <fullName evidence="10">Lysophosphatidic acid synthase</fullName>
        <shortName evidence="10">LPA synthase</shortName>
    </alternativeName>
</protein>
<dbReference type="GO" id="GO:0016746">
    <property type="term" value="F:acyltransferase activity"/>
    <property type="evidence" value="ECO:0007669"/>
    <property type="project" value="UniProtKB-KW"/>
</dbReference>
<keyword evidence="2 10" id="KW-0444">Lipid biosynthesis</keyword>
<dbReference type="PANTHER" id="PTHR30309:SF0">
    <property type="entry name" value="GLYCEROL-3-PHOSPHATE ACYLTRANSFERASE-RELATED"/>
    <property type="match status" value="1"/>
</dbReference>
<keyword evidence="6 10" id="KW-0443">Lipid metabolism</keyword>
<keyword evidence="12" id="KW-1185">Reference proteome</keyword>
<keyword evidence="8 10" id="KW-0594">Phospholipid biosynthesis</keyword>
<dbReference type="EMBL" id="AP025592">
    <property type="protein sequence ID" value="BDG09892.1"/>
    <property type="molecule type" value="Genomic_DNA"/>
</dbReference>
<keyword evidence="9 10" id="KW-1208">Phospholipid metabolism</keyword>
<evidence type="ECO:0000256" key="6">
    <source>
        <dbReference type="ARBA" id="ARBA00023098"/>
    </source>
</evidence>
<reference evidence="12" key="1">
    <citation type="journal article" date="2022" name="Int. J. Syst. Evol. Microbiol.">
        <title>Anaeromyxobacter oryzae sp. nov., Anaeromyxobacter diazotrophicus sp. nov. and Anaeromyxobacter paludicola sp. nov., isolated from paddy soils.</title>
        <authorList>
            <person name="Itoh H."/>
            <person name="Xu Z."/>
            <person name="Mise K."/>
            <person name="Masuda Y."/>
            <person name="Ushijima N."/>
            <person name="Hayakawa C."/>
            <person name="Shiratori Y."/>
            <person name="Senoo K."/>
        </authorList>
    </citation>
    <scope>NUCLEOTIDE SEQUENCE [LARGE SCALE GENOMIC DNA]</scope>
    <source>
        <strain evidence="12">Red630</strain>
    </source>
</reference>
<evidence type="ECO:0000256" key="2">
    <source>
        <dbReference type="ARBA" id="ARBA00022516"/>
    </source>
</evidence>
<feature type="transmembrane region" description="Helical" evidence="10">
    <location>
        <begin position="175"/>
        <end position="191"/>
    </location>
</feature>
<comment type="subcellular location">
    <subcellularLocation>
        <location evidence="10">Cell membrane</location>
        <topology evidence="10">Multi-pass membrane protein</topology>
    </subcellularLocation>
</comment>
<dbReference type="NCBIfam" id="TIGR00023">
    <property type="entry name" value="glycerol-3-phosphate 1-O-acyltransferase PlsY"/>
    <property type="match status" value="1"/>
</dbReference>
<proteinExistence type="inferred from homology"/>
<evidence type="ECO:0000313" key="12">
    <source>
        <dbReference type="Proteomes" id="UP001162734"/>
    </source>
</evidence>
<sequence>MNPPLLTSVVLVVLGYLMGSVPFGLILARAFAGVDVRAVGSGNIGASNVSRAAGKLAGVVTLLFDAGKAALPMILTRSLLRGSYGDAAAGHLELYVGVAAFVGHCFPVWLRFKGGKGVATGLGVFAVLAPLAALAALVSFGVVFAVTRIASVSSLVGTTVCAGGAILVHGWGTDVAWGALLIAALIFWRHRGNLARLFQKREIKV</sequence>
<evidence type="ECO:0000256" key="7">
    <source>
        <dbReference type="ARBA" id="ARBA00023136"/>
    </source>
</evidence>
<dbReference type="Proteomes" id="UP001162734">
    <property type="component" value="Chromosome"/>
</dbReference>
<evidence type="ECO:0000256" key="3">
    <source>
        <dbReference type="ARBA" id="ARBA00022679"/>
    </source>
</evidence>
<keyword evidence="4 10" id="KW-0812">Transmembrane</keyword>
<keyword evidence="5 10" id="KW-1133">Transmembrane helix</keyword>
<evidence type="ECO:0000256" key="5">
    <source>
        <dbReference type="ARBA" id="ARBA00022989"/>
    </source>
</evidence>
<evidence type="ECO:0000256" key="1">
    <source>
        <dbReference type="ARBA" id="ARBA00022475"/>
    </source>
</evidence>
<comment type="similarity">
    <text evidence="10">Belongs to the PlsY family.</text>
</comment>
<feature type="transmembrane region" description="Helical" evidence="10">
    <location>
        <begin position="92"/>
        <end position="110"/>
    </location>
</feature>
<keyword evidence="7 10" id="KW-0472">Membrane</keyword>
<organism evidence="11 12">
    <name type="scientific">Anaeromyxobacter paludicola</name>
    <dbReference type="NCBI Taxonomy" id="2918171"/>
    <lineage>
        <taxon>Bacteria</taxon>
        <taxon>Pseudomonadati</taxon>
        <taxon>Myxococcota</taxon>
        <taxon>Myxococcia</taxon>
        <taxon>Myxococcales</taxon>
        <taxon>Cystobacterineae</taxon>
        <taxon>Anaeromyxobacteraceae</taxon>
        <taxon>Anaeromyxobacter</taxon>
    </lineage>
</organism>
<evidence type="ECO:0000256" key="8">
    <source>
        <dbReference type="ARBA" id="ARBA00023209"/>
    </source>
</evidence>
<dbReference type="PANTHER" id="PTHR30309">
    <property type="entry name" value="INNER MEMBRANE PROTEIN YGIH"/>
    <property type="match status" value="1"/>
</dbReference>
<feature type="transmembrane region" description="Helical" evidence="10">
    <location>
        <begin position="56"/>
        <end position="80"/>
    </location>
</feature>
<comment type="subunit">
    <text evidence="10">Probably interacts with PlsX.</text>
</comment>
<dbReference type="Pfam" id="PF02660">
    <property type="entry name" value="G3P_acyltransf"/>
    <property type="match status" value="1"/>
</dbReference>
<dbReference type="SMART" id="SM01207">
    <property type="entry name" value="G3P_acyltransf"/>
    <property type="match status" value="1"/>
</dbReference>
<accession>A0ABN6ND25</accession>
<evidence type="ECO:0000256" key="9">
    <source>
        <dbReference type="ARBA" id="ARBA00023264"/>
    </source>
</evidence>
<dbReference type="HAMAP" id="MF_01043">
    <property type="entry name" value="PlsY"/>
    <property type="match status" value="1"/>
</dbReference>
<evidence type="ECO:0000313" key="11">
    <source>
        <dbReference type="EMBL" id="BDG09892.1"/>
    </source>
</evidence>
<keyword evidence="1 10" id="KW-1003">Cell membrane</keyword>
<name>A0ABN6ND25_9BACT</name>
<keyword evidence="3 10" id="KW-0808">Transferase</keyword>
<dbReference type="InterPro" id="IPR003811">
    <property type="entry name" value="G3P_acylTferase_PlsY"/>
</dbReference>
<evidence type="ECO:0000256" key="10">
    <source>
        <dbReference type="HAMAP-Rule" id="MF_01043"/>
    </source>
</evidence>
<gene>
    <name evidence="10 11" type="primary">plsY</name>
    <name evidence="11" type="ORF">AMPC_30050</name>
</gene>